<evidence type="ECO:0000259" key="9">
    <source>
        <dbReference type="PROSITE" id="PS50195"/>
    </source>
</evidence>
<dbReference type="GO" id="GO:0035091">
    <property type="term" value="F:phosphatidylinositol binding"/>
    <property type="evidence" value="ECO:0007669"/>
    <property type="project" value="InterPro"/>
</dbReference>
<dbReference type="PROSITE" id="PS50195">
    <property type="entry name" value="PX"/>
    <property type="match status" value="1"/>
</dbReference>
<dbReference type="GO" id="GO:0061709">
    <property type="term" value="P:reticulophagy"/>
    <property type="evidence" value="ECO:0007669"/>
    <property type="project" value="TreeGrafter"/>
</dbReference>
<dbReference type="EMBL" id="HBUF01025775">
    <property type="protein sequence ID" value="CAG6612869.1"/>
    <property type="molecule type" value="Transcribed_RNA"/>
</dbReference>
<evidence type="ECO:0000256" key="3">
    <source>
        <dbReference type="ARBA" id="ARBA00010883"/>
    </source>
</evidence>
<dbReference type="GO" id="GO:0005769">
    <property type="term" value="C:early endosome"/>
    <property type="evidence" value="ECO:0007669"/>
    <property type="project" value="TreeGrafter"/>
</dbReference>
<name>A0A8D8LLL4_9HEMI</name>
<feature type="region of interest" description="Disordered" evidence="8">
    <location>
        <begin position="339"/>
        <end position="370"/>
    </location>
</feature>
<comment type="similarity">
    <text evidence="3">Belongs to the sorting nexin family.</text>
</comment>
<keyword evidence="7" id="KW-0472">Membrane</keyword>
<keyword evidence="6" id="KW-0446">Lipid-binding</keyword>
<evidence type="ECO:0000256" key="1">
    <source>
        <dbReference type="ARBA" id="ARBA00004184"/>
    </source>
</evidence>
<evidence type="ECO:0000256" key="6">
    <source>
        <dbReference type="ARBA" id="ARBA00023121"/>
    </source>
</evidence>
<proteinExistence type="inferred from homology"/>
<dbReference type="InterPro" id="IPR027267">
    <property type="entry name" value="AH/BAR_dom_sf"/>
</dbReference>
<dbReference type="Pfam" id="PF00787">
    <property type="entry name" value="PX"/>
    <property type="match status" value="1"/>
</dbReference>
<dbReference type="InterPro" id="IPR036871">
    <property type="entry name" value="PX_dom_sf"/>
</dbReference>
<dbReference type="GO" id="GO:0000407">
    <property type="term" value="C:phagophore assembly site"/>
    <property type="evidence" value="ECO:0007669"/>
    <property type="project" value="TreeGrafter"/>
</dbReference>
<evidence type="ECO:0000256" key="5">
    <source>
        <dbReference type="ARBA" id="ARBA00022490"/>
    </source>
</evidence>
<accession>A0A8D8LLL4</accession>
<dbReference type="GO" id="GO:0032456">
    <property type="term" value="P:endocytic recycling"/>
    <property type="evidence" value="ECO:0007669"/>
    <property type="project" value="TreeGrafter"/>
</dbReference>
<dbReference type="PANTHER" id="PTHR45949:SF2">
    <property type="entry name" value="SORTING NEXIN-4"/>
    <property type="match status" value="1"/>
</dbReference>
<reference evidence="10" key="1">
    <citation type="submission" date="2021-05" db="EMBL/GenBank/DDBJ databases">
        <authorList>
            <person name="Alioto T."/>
            <person name="Alioto T."/>
            <person name="Gomez Garrido J."/>
        </authorList>
    </citation>
    <scope>NUCLEOTIDE SEQUENCE</scope>
</reference>
<evidence type="ECO:0000256" key="8">
    <source>
        <dbReference type="SAM" id="MobiDB-lite"/>
    </source>
</evidence>
<protein>
    <submittedName>
        <fullName evidence="10">Sorting nexin-30</fullName>
    </submittedName>
</protein>
<dbReference type="Gene3D" id="1.20.1270.60">
    <property type="entry name" value="Arfaptin homology (AH) domain/BAR domain"/>
    <property type="match status" value="1"/>
</dbReference>
<keyword evidence="5" id="KW-0963">Cytoplasm</keyword>
<dbReference type="InterPro" id="IPR001683">
    <property type="entry name" value="PX_dom"/>
</dbReference>
<sequence length="455" mass="52341">MGDKKDNSIAVLEVSSHSQSVTSLSDFTRSLSFEGSVIASPSIESFSTIADQEASIADLEVIKDIHTRVDNPQKHVDPLESYISFRVTTKTTRSEFPDTECIVRRRYTDFVWLHNKLVETLPSRIIPPLPEKHSLLEHLNRYSKEFILCRMKLLDQFLKRVASHPVLSINSHVIIFLTAKLAEFSLHKKHSPSLLNKMSESFYNLTNIYSTTVSSRHHNSEFQQFSDYISNLYEKISMFEKIGTRLLKERKDYVTEAHQFSAALNTWAGYEPQICSTIRQVSKAVDTTASLHKTLLIDPFYEHNSHPMRDYLLYIDAVKQVLARRDLIQAEYDSLGDDLQKKTAEKDQLTNRDREPSNSATPAAAPTTSSYSLWKSTDEDRLEKLSIAIPKLTSQLEMCDDKLQTANNHLRTDMERWRLEKKNDLKKILLKIADQQIAYYQESLESWEGVLANMN</sequence>
<dbReference type="GO" id="GO:0000422">
    <property type="term" value="P:autophagy of mitochondrion"/>
    <property type="evidence" value="ECO:0007669"/>
    <property type="project" value="TreeGrafter"/>
</dbReference>
<dbReference type="SUPFAM" id="SSF64268">
    <property type="entry name" value="PX domain"/>
    <property type="match status" value="1"/>
</dbReference>
<dbReference type="SMART" id="SM00312">
    <property type="entry name" value="PX"/>
    <property type="match status" value="1"/>
</dbReference>
<dbReference type="AlphaFoldDB" id="A0A8D8LLL4"/>
<dbReference type="Gene3D" id="3.30.1520.10">
    <property type="entry name" value="Phox-like domain"/>
    <property type="match status" value="1"/>
</dbReference>
<feature type="compositionally biased region" description="Low complexity" evidence="8">
    <location>
        <begin position="357"/>
        <end position="370"/>
    </location>
</feature>
<feature type="compositionally biased region" description="Basic and acidic residues" evidence="8">
    <location>
        <begin position="339"/>
        <end position="356"/>
    </location>
</feature>
<dbReference type="GO" id="GO:0015031">
    <property type="term" value="P:protein transport"/>
    <property type="evidence" value="ECO:0007669"/>
    <property type="project" value="TreeGrafter"/>
</dbReference>
<dbReference type="SUPFAM" id="SSF103657">
    <property type="entry name" value="BAR/IMD domain-like"/>
    <property type="match status" value="1"/>
</dbReference>
<dbReference type="GO" id="GO:0034727">
    <property type="term" value="P:piecemeal microautophagy of the nucleus"/>
    <property type="evidence" value="ECO:0007669"/>
    <property type="project" value="TreeGrafter"/>
</dbReference>
<dbReference type="PANTHER" id="PTHR45949">
    <property type="entry name" value="SORTING NEXIN-4"/>
    <property type="match status" value="1"/>
</dbReference>
<dbReference type="EMBL" id="HBUF01025773">
    <property type="protein sequence ID" value="CAG6612867.1"/>
    <property type="molecule type" value="Transcribed_RNA"/>
</dbReference>
<evidence type="ECO:0000313" key="10">
    <source>
        <dbReference type="EMBL" id="CAG6612869.1"/>
    </source>
</evidence>
<organism evidence="10">
    <name type="scientific">Cacopsylla melanoneura</name>
    <dbReference type="NCBI Taxonomy" id="428564"/>
    <lineage>
        <taxon>Eukaryota</taxon>
        <taxon>Metazoa</taxon>
        <taxon>Ecdysozoa</taxon>
        <taxon>Arthropoda</taxon>
        <taxon>Hexapoda</taxon>
        <taxon>Insecta</taxon>
        <taxon>Pterygota</taxon>
        <taxon>Neoptera</taxon>
        <taxon>Paraneoptera</taxon>
        <taxon>Hemiptera</taxon>
        <taxon>Sternorrhyncha</taxon>
        <taxon>Psylloidea</taxon>
        <taxon>Psyllidae</taxon>
        <taxon>Psyllinae</taxon>
        <taxon>Cacopsylla</taxon>
    </lineage>
</organism>
<keyword evidence="4" id="KW-0813">Transport</keyword>
<evidence type="ECO:0000256" key="4">
    <source>
        <dbReference type="ARBA" id="ARBA00022448"/>
    </source>
</evidence>
<comment type="subcellular location">
    <subcellularLocation>
        <location evidence="2">Cytoplasm</location>
    </subcellularLocation>
    <subcellularLocation>
        <location evidence="1">Endomembrane system</location>
        <topology evidence="1">Peripheral membrane protein</topology>
    </subcellularLocation>
</comment>
<feature type="domain" description="PX" evidence="9">
    <location>
        <begin position="63"/>
        <end position="184"/>
    </location>
</feature>
<evidence type="ECO:0000256" key="7">
    <source>
        <dbReference type="ARBA" id="ARBA00023136"/>
    </source>
</evidence>
<evidence type="ECO:0000256" key="2">
    <source>
        <dbReference type="ARBA" id="ARBA00004496"/>
    </source>
</evidence>
<dbReference type="EMBL" id="HBUF01025774">
    <property type="protein sequence ID" value="CAG6612868.1"/>
    <property type="molecule type" value="Transcribed_RNA"/>
</dbReference>